<dbReference type="RefSeq" id="WP_098482356.1">
    <property type="nucleotide sequence ID" value="NZ_PDJI01000004.1"/>
</dbReference>
<dbReference type="SMART" id="SM00507">
    <property type="entry name" value="HNHc"/>
    <property type="match status" value="1"/>
</dbReference>
<reference evidence="3 4" key="1">
    <citation type="submission" date="2017-10" db="EMBL/GenBank/DDBJ databases">
        <title>Sequencing the genomes of 1000 actinobacteria strains.</title>
        <authorList>
            <person name="Klenk H.-P."/>
        </authorList>
    </citation>
    <scope>NUCLEOTIDE SEQUENCE [LARGE SCALE GENOMIC DNA]</scope>
    <source>
        <strain evidence="3 4">DSM 21838</strain>
    </source>
</reference>
<gene>
    <name evidence="3" type="ORF">ATJ97_0471</name>
</gene>
<comment type="caution">
    <text evidence="3">The sequence shown here is derived from an EMBL/GenBank/DDBJ whole genome shotgun (WGS) entry which is preliminary data.</text>
</comment>
<feature type="domain" description="HNH nuclease" evidence="2">
    <location>
        <begin position="394"/>
        <end position="446"/>
    </location>
</feature>
<keyword evidence="4" id="KW-1185">Reference proteome</keyword>
<evidence type="ECO:0000313" key="4">
    <source>
        <dbReference type="Proteomes" id="UP000222106"/>
    </source>
</evidence>
<sequence>MAVGTAAESEVTGGPVALLRAVRHAVGTLRAQADAAGARAWRHTEREDVIGTLDAVIRDLTVYRGRVLLAHKEDGRWGSARDRDFVDWRARTTGAGRGSASGEITVAAGLDAMPEVARAVDAGALDIEHARALARLREGASDEVKKALDSGVAADLVEHAKSKKLSAPELAKEARRRAATIDAQAAQETFDATWRRRSVTFGRSAGGGRSGRWQLDDVGGVLVETALDAVAGTVAADDSRSREQRHADALVTLASRTLQVGADLNGAQVRPHVALVVDEETWAASRAHGGKVDDATARKVDDVQGAGAAFGLLPDGTAADVRAVEDSAVCGVSGRPAGVPRLPDVEPAELEDGTIVPLRELLRLLCDCEVTRVVMTAESVPLDVGLTQRTYTRELRRAVTTRDRTCVWPGCTIRAAWSEVHHIVWYSRGGPTSVGNAATLCTYHHHVVHNDNVRLVPLTDGFAFYRADGSLIGTRRRPPRGPRKAAADKERRSPSPPPGAAELVAAWNTVGASEGATSPELPDMRPAGPRAASPTGSSDPPGSLSPPGSSAVPGTSSPPGSSAVPGTSSPPGSSAVPGASCPAASSAVQSTSLPPDTGTAKLEPQQPQRPRASVPAGRSHHEPLWNDGDLPAQSAEPPF</sequence>
<evidence type="ECO:0000259" key="2">
    <source>
        <dbReference type="SMART" id="SM00507"/>
    </source>
</evidence>
<feature type="compositionally biased region" description="Low complexity" evidence="1">
    <location>
        <begin position="533"/>
        <end position="588"/>
    </location>
</feature>
<evidence type="ECO:0000313" key="3">
    <source>
        <dbReference type="EMBL" id="PFG38003.1"/>
    </source>
</evidence>
<proteinExistence type="predicted"/>
<dbReference type="InterPro" id="IPR003615">
    <property type="entry name" value="HNH_nuc"/>
</dbReference>
<dbReference type="AlphaFoldDB" id="A0A2A9EGN6"/>
<evidence type="ECO:0000256" key="1">
    <source>
        <dbReference type="SAM" id="MobiDB-lite"/>
    </source>
</evidence>
<name>A0A2A9EGN6_9MICO</name>
<feature type="region of interest" description="Disordered" evidence="1">
    <location>
        <begin position="472"/>
        <end position="501"/>
    </location>
</feature>
<dbReference type="OrthoDB" id="5176970at2"/>
<dbReference type="InterPro" id="IPR003870">
    <property type="entry name" value="DUF222"/>
</dbReference>
<protein>
    <submittedName>
        <fullName evidence="3">Uncharacterized protein DUF222</fullName>
    </submittedName>
</protein>
<feature type="compositionally biased region" description="Basic residues" evidence="1">
    <location>
        <begin position="474"/>
        <end position="483"/>
    </location>
</feature>
<organism evidence="3 4">
    <name type="scientific">Georgenia soli</name>
    <dbReference type="NCBI Taxonomy" id="638953"/>
    <lineage>
        <taxon>Bacteria</taxon>
        <taxon>Bacillati</taxon>
        <taxon>Actinomycetota</taxon>
        <taxon>Actinomycetes</taxon>
        <taxon>Micrococcales</taxon>
        <taxon>Bogoriellaceae</taxon>
        <taxon>Georgenia</taxon>
    </lineage>
</organism>
<accession>A0A2A9EGN6</accession>
<dbReference type="EMBL" id="PDJI01000004">
    <property type="protein sequence ID" value="PFG38003.1"/>
    <property type="molecule type" value="Genomic_DNA"/>
</dbReference>
<dbReference type="CDD" id="cd00085">
    <property type="entry name" value="HNHc"/>
    <property type="match status" value="1"/>
</dbReference>
<dbReference type="Pfam" id="PF02720">
    <property type="entry name" value="DUF222"/>
    <property type="match status" value="1"/>
</dbReference>
<dbReference type="Gene3D" id="1.10.30.50">
    <property type="match status" value="1"/>
</dbReference>
<dbReference type="Proteomes" id="UP000222106">
    <property type="component" value="Unassembled WGS sequence"/>
</dbReference>
<feature type="region of interest" description="Disordered" evidence="1">
    <location>
        <begin position="513"/>
        <end position="639"/>
    </location>
</feature>